<protein>
    <recommendedName>
        <fullName evidence="3">OTU domain-containing protein</fullName>
    </recommendedName>
</protein>
<keyword evidence="1" id="KW-0175">Coiled coil</keyword>
<dbReference type="EMBL" id="MN739395">
    <property type="protein sequence ID" value="QHT02475.1"/>
    <property type="molecule type" value="Genomic_DNA"/>
</dbReference>
<dbReference type="Gene3D" id="3.90.70.80">
    <property type="match status" value="1"/>
</dbReference>
<evidence type="ECO:0000313" key="2">
    <source>
        <dbReference type="EMBL" id="QHT02475.1"/>
    </source>
</evidence>
<name>A0A6C0CFY5_9ZZZZ</name>
<evidence type="ECO:0000256" key="1">
    <source>
        <dbReference type="SAM" id="Coils"/>
    </source>
</evidence>
<evidence type="ECO:0008006" key="3">
    <source>
        <dbReference type="Google" id="ProtNLM"/>
    </source>
</evidence>
<proteinExistence type="predicted"/>
<reference evidence="2" key="1">
    <citation type="journal article" date="2020" name="Nature">
        <title>Giant virus diversity and host interactions through global metagenomics.</title>
        <authorList>
            <person name="Schulz F."/>
            <person name="Roux S."/>
            <person name="Paez-Espino D."/>
            <person name="Jungbluth S."/>
            <person name="Walsh D.A."/>
            <person name="Denef V.J."/>
            <person name="McMahon K.D."/>
            <person name="Konstantinidis K.T."/>
            <person name="Eloe-Fadrosh E.A."/>
            <person name="Kyrpides N.C."/>
            <person name="Woyke T."/>
        </authorList>
    </citation>
    <scope>NUCLEOTIDE SEQUENCE</scope>
    <source>
        <strain evidence="2">GVMAG-M-3300020595-32</strain>
    </source>
</reference>
<dbReference type="AlphaFoldDB" id="A0A6C0CFY5"/>
<feature type="coiled-coil region" evidence="1">
    <location>
        <begin position="71"/>
        <end position="98"/>
    </location>
</feature>
<accession>A0A6C0CFY5</accession>
<sequence length="190" mass="22978">MKISDFIHMNLYANYNCLFNSVAQIIMIEKECRKYLINYKNKYCHINSVCFNNKRNKLGNKLRKSTFTWLKNNLDTNVNKLNKTIRQLIERKTHFNSESEYFKTKERDYATQLELIGLVYHLNRNIIIFDKKERFKIKNLGFKISRKNINKDIYLYHMTGTNNENYFRPLFPKIKAKKLLNDSKIKTKKK</sequence>
<organism evidence="2">
    <name type="scientific">viral metagenome</name>
    <dbReference type="NCBI Taxonomy" id="1070528"/>
    <lineage>
        <taxon>unclassified sequences</taxon>
        <taxon>metagenomes</taxon>
        <taxon>organismal metagenomes</taxon>
    </lineage>
</organism>
<dbReference type="CDD" id="cd22744">
    <property type="entry name" value="OTU"/>
    <property type="match status" value="1"/>
</dbReference>